<gene>
    <name evidence="1" type="ORF">SM436_31805</name>
</gene>
<dbReference type="SUPFAM" id="SSF53300">
    <property type="entry name" value="vWA-like"/>
    <property type="match status" value="1"/>
</dbReference>
<name>A0ABV4RA68_9ACTN</name>
<dbReference type="Gene3D" id="3.40.50.410">
    <property type="entry name" value="von Willebrand factor, type A domain"/>
    <property type="match status" value="1"/>
</dbReference>
<dbReference type="Proteomes" id="UP001569904">
    <property type="component" value="Unassembled WGS sequence"/>
</dbReference>
<dbReference type="InterPro" id="IPR036465">
    <property type="entry name" value="vWFA_dom_sf"/>
</dbReference>
<sequence length="240" mass="26646">MLDYGGRERAFPFYIVCDVSQTMWDPDFNRSTRIPLDVLQDAVPDLIYRAELDPTICDAAFISVIEFSGRAEVVLPLTRPGETEDVRRFNRGDQTDYAGVFDLLRRSIDEDCQRLSKTYDLKQPAVFFLTDGIPFVGDGDQPESVWLPARNRLLAPDFAFRPQLVTFGFGQARRNVLCRVASEQGGRRLAFIADRAMDVSAVLTALIDTLFISISASVAQGDLAVRAPEGMAWACPLAAG</sequence>
<evidence type="ECO:0008006" key="3">
    <source>
        <dbReference type="Google" id="ProtNLM"/>
    </source>
</evidence>
<evidence type="ECO:0000313" key="2">
    <source>
        <dbReference type="Proteomes" id="UP001569904"/>
    </source>
</evidence>
<protein>
    <recommendedName>
        <fullName evidence="3">VWA domain-containing protein</fullName>
    </recommendedName>
</protein>
<dbReference type="RefSeq" id="WP_371945277.1">
    <property type="nucleotide sequence ID" value="NZ_JAXCEH010000029.1"/>
</dbReference>
<dbReference type="EMBL" id="JAXCEH010000029">
    <property type="protein sequence ID" value="MFA1558297.1"/>
    <property type="molecule type" value="Genomic_DNA"/>
</dbReference>
<organism evidence="1 2">
    <name type="scientific">Actinomadura chokoriensis</name>
    <dbReference type="NCBI Taxonomy" id="454156"/>
    <lineage>
        <taxon>Bacteria</taxon>
        <taxon>Bacillati</taxon>
        <taxon>Actinomycetota</taxon>
        <taxon>Actinomycetes</taxon>
        <taxon>Streptosporangiales</taxon>
        <taxon>Thermomonosporaceae</taxon>
        <taxon>Actinomadura</taxon>
    </lineage>
</organism>
<comment type="caution">
    <text evidence="1">The sequence shown here is derived from an EMBL/GenBank/DDBJ whole genome shotgun (WGS) entry which is preliminary data.</text>
</comment>
<accession>A0ABV4RA68</accession>
<keyword evidence="2" id="KW-1185">Reference proteome</keyword>
<proteinExistence type="predicted"/>
<evidence type="ECO:0000313" key="1">
    <source>
        <dbReference type="EMBL" id="MFA1558297.1"/>
    </source>
</evidence>
<reference evidence="1 2" key="1">
    <citation type="submission" date="2023-11" db="EMBL/GenBank/DDBJ databases">
        <title>Actinomadura monticuli sp. nov., isolated from volcanic ash.</title>
        <authorList>
            <person name="Lee S.D."/>
            <person name="Yang H."/>
            <person name="Kim I.S."/>
        </authorList>
    </citation>
    <scope>NUCLEOTIDE SEQUENCE [LARGE SCALE GENOMIC DNA]</scope>
    <source>
        <strain evidence="1 2">DSM 45346</strain>
    </source>
</reference>